<feature type="chain" id="PRO_5045260367" evidence="3">
    <location>
        <begin position="23"/>
        <end position="500"/>
    </location>
</feature>
<keyword evidence="7" id="KW-1185">Reference proteome</keyword>
<dbReference type="Proteomes" id="UP001596287">
    <property type="component" value="Unassembled WGS sequence"/>
</dbReference>
<evidence type="ECO:0000256" key="3">
    <source>
        <dbReference type="SAM" id="SignalP"/>
    </source>
</evidence>
<evidence type="ECO:0000313" key="7">
    <source>
        <dbReference type="Proteomes" id="UP001596287"/>
    </source>
</evidence>
<dbReference type="NCBIfam" id="TIGR04183">
    <property type="entry name" value="Por_Secre_tail"/>
    <property type="match status" value="1"/>
</dbReference>
<sequence>MKKHYFKLSFFALFLANSQANAQTCLPTFQYGADSNMITNVQFATINNTSPFTSGTTPVYEDFTAQSASFNAGDSFPISIKGPSSTFPSDVMVYIDFNQNGSFSDEGESFYAGRIAPANPANAFTITSTISIPATALAGNTKLRIVKNTNVAALSDPSAPNSISGPCASDLRAGQTEEYTLVITASPQVCNDPGNNPGDLGCVIFTYNGTTKTLVTVRGADGKVWLQQNLGSNAVATSATDENAYGDMFQWGRWDDGHQFRDSQTSSIAPQPNNPNGLTDGNSKFLTGSAEWWKTGTITDKWEASTVAETSSQNGCDPCKALGNGWSLPTQTEWATAISSEQIISVQKAFDSNLKLTVGGSRTSSGTFNFVGVRGYYWSNTTTTTTGYAKHLYYSSAIINANSGSYRELGMSVRCLKSASLGIGDFIEKSFKIYPNPTASFATIETNLEVKNINVFNQLGQLISTQKSTQVDLSNVASGIYILHLDFENGQKSVQKIIKK</sequence>
<feature type="domain" description="Secretion system C-terminal sorting" evidence="4">
    <location>
        <begin position="433"/>
        <end position="498"/>
    </location>
</feature>
<feature type="region of interest" description="Disordered" evidence="2">
    <location>
        <begin position="260"/>
        <end position="282"/>
    </location>
</feature>
<name>A0ABW1PNQ9_9FLAO</name>
<feature type="compositionally biased region" description="Polar residues" evidence="2">
    <location>
        <begin position="262"/>
        <end position="282"/>
    </location>
</feature>
<evidence type="ECO:0000313" key="6">
    <source>
        <dbReference type="EMBL" id="MFC6097273.1"/>
    </source>
</evidence>
<dbReference type="EMBL" id="JBHSQB010000008">
    <property type="protein sequence ID" value="MFC6097273.1"/>
    <property type="molecule type" value="Genomic_DNA"/>
</dbReference>
<protein>
    <submittedName>
        <fullName evidence="6">T9SS type A sorting domain-containing protein</fullName>
    </submittedName>
</protein>
<dbReference type="RefSeq" id="WP_379792162.1">
    <property type="nucleotide sequence ID" value="NZ_JBHSQB010000008.1"/>
</dbReference>
<evidence type="ECO:0000259" key="4">
    <source>
        <dbReference type="Pfam" id="PF18962"/>
    </source>
</evidence>
<evidence type="ECO:0000259" key="5">
    <source>
        <dbReference type="Pfam" id="PF20009"/>
    </source>
</evidence>
<dbReference type="InterPro" id="IPR026444">
    <property type="entry name" value="Secre_tail"/>
</dbReference>
<dbReference type="Pfam" id="PF18962">
    <property type="entry name" value="Por_Secre_tail"/>
    <property type="match status" value="1"/>
</dbReference>
<proteinExistence type="predicted"/>
<organism evidence="6 7">
    <name type="scientific">Flavobacterium qiangtangense</name>
    <dbReference type="NCBI Taxonomy" id="1442595"/>
    <lineage>
        <taxon>Bacteria</taxon>
        <taxon>Pseudomonadati</taxon>
        <taxon>Bacteroidota</taxon>
        <taxon>Flavobacteriia</taxon>
        <taxon>Flavobacteriales</taxon>
        <taxon>Flavobacteriaceae</taxon>
        <taxon>Flavobacterium</taxon>
    </lineage>
</organism>
<evidence type="ECO:0000256" key="1">
    <source>
        <dbReference type="ARBA" id="ARBA00022729"/>
    </source>
</evidence>
<gene>
    <name evidence="6" type="ORF">ACFPVY_11520</name>
</gene>
<evidence type="ECO:0000256" key="2">
    <source>
        <dbReference type="SAM" id="MobiDB-lite"/>
    </source>
</evidence>
<accession>A0ABW1PNQ9</accession>
<keyword evidence="1 3" id="KW-0732">Signal</keyword>
<feature type="domain" description="GEVED" evidence="5">
    <location>
        <begin position="91"/>
        <end position="181"/>
    </location>
</feature>
<dbReference type="Pfam" id="PF20009">
    <property type="entry name" value="GEVED"/>
    <property type="match status" value="1"/>
</dbReference>
<reference evidence="7" key="1">
    <citation type="journal article" date="2019" name="Int. J. Syst. Evol. Microbiol.">
        <title>The Global Catalogue of Microorganisms (GCM) 10K type strain sequencing project: providing services to taxonomists for standard genome sequencing and annotation.</title>
        <authorList>
            <consortium name="The Broad Institute Genomics Platform"/>
            <consortium name="The Broad Institute Genome Sequencing Center for Infectious Disease"/>
            <person name="Wu L."/>
            <person name="Ma J."/>
        </authorList>
    </citation>
    <scope>NUCLEOTIDE SEQUENCE [LARGE SCALE GENOMIC DNA]</scope>
    <source>
        <strain evidence="7">CCUG 49679</strain>
    </source>
</reference>
<dbReference type="InterPro" id="IPR045474">
    <property type="entry name" value="GEVED"/>
</dbReference>
<comment type="caution">
    <text evidence="6">The sequence shown here is derived from an EMBL/GenBank/DDBJ whole genome shotgun (WGS) entry which is preliminary data.</text>
</comment>
<feature type="signal peptide" evidence="3">
    <location>
        <begin position="1"/>
        <end position="22"/>
    </location>
</feature>